<dbReference type="FunFam" id="3.30.160.60:FF:002343">
    <property type="entry name" value="Zinc finger protein 33A"/>
    <property type="match status" value="1"/>
</dbReference>
<feature type="domain" description="C2H2-type" evidence="9">
    <location>
        <begin position="17"/>
        <end position="44"/>
    </location>
</feature>
<proteinExistence type="predicted"/>
<evidence type="ECO:0000256" key="1">
    <source>
        <dbReference type="ARBA" id="ARBA00022723"/>
    </source>
</evidence>
<dbReference type="AlphaFoldDB" id="A0A8K0RL94"/>
<evidence type="ECO:0000256" key="5">
    <source>
        <dbReference type="ARBA" id="ARBA00023163"/>
    </source>
</evidence>
<gene>
    <name evidence="10" type="ORF">FB567DRAFT_623697</name>
</gene>
<evidence type="ECO:0000313" key="11">
    <source>
        <dbReference type="Proteomes" id="UP000813461"/>
    </source>
</evidence>
<feature type="compositionally biased region" description="Polar residues" evidence="8">
    <location>
        <begin position="81"/>
        <end position="103"/>
    </location>
</feature>
<dbReference type="PANTHER" id="PTHR47660">
    <property type="entry name" value="TRANSCRIPTION FACTOR WITH C2H2 AND ZN(2)-CYS(6) DNA BINDING DOMAIN (EUROFUNG)-RELATED-RELATED"/>
    <property type="match status" value="1"/>
</dbReference>
<feature type="region of interest" description="Disordered" evidence="8">
    <location>
        <begin position="65"/>
        <end position="103"/>
    </location>
</feature>
<dbReference type="InterPro" id="IPR007219">
    <property type="entry name" value="XnlR_reg_dom"/>
</dbReference>
<dbReference type="EMBL" id="JAGMVJ010000001">
    <property type="protein sequence ID" value="KAH7095426.1"/>
    <property type="molecule type" value="Genomic_DNA"/>
</dbReference>
<evidence type="ECO:0000256" key="3">
    <source>
        <dbReference type="ARBA" id="ARBA00022833"/>
    </source>
</evidence>
<keyword evidence="6" id="KW-0539">Nucleus</keyword>
<dbReference type="PROSITE" id="PS00028">
    <property type="entry name" value="ZINC_FINGER_C2H2_1"/>
    <property type="match status" value="2"/>
</dbReference>
<dbReference type="Pfam" id="PF04082">
    <property type="entry name" value="Fungal_trans"/>
    <property type="match status" value="1"/>
</dbReference>
<dbReference type="PROSITE" id="PS50157">
    <property type="entry name" value="ZINC_FINGER_C2H2_2"/>
    <property type="match status" value="2"/>
</dbReference>
<keyword evidence="5" id="KW-0804">Transcription</keyword>
<evidence type="ECO:0000313" key="10">
    <source>
        <dbReference type="EMBL" id="KAH7095426.1"/>
    </source>
</evidence>
<comment type="caution">
    <text evidence="10">The sequence shown here is derived from an EMBL/GenBank/DDBJ whole genome shotgun (WGS) entry which is preliminary data.</text>
</comment>
<dbReference type="Gene3D" id="3.30.160.60">
    <property type="entry name" value="Classic Zinc Finger"/>
    <property type="match status" value="2"/>
</dbReference>
<accession>A0A8K0RL94</accession>
<dbReference type="GO" id="GO:0008270">
    <property type="term" value="F:zinc ion binding"/>
    <property type="evidence" value="ECO:0007669"/>
    <property type="project" value="UniProtKB-KW"/>
</dbReference>
<keyword evidence="3" id="KW-0862">Zinc</keyword>
<evidence type="ECO:0000256" key="7">
    <source>
        <dbReference type="PROSITE-ProRule" id="PRU00042"/>
    </source>
</evidence>
<feature type="region of interest" description="Disordered" evidence="8">
    <location>
        <begin position="369"/>
        <end position="388"/>
    </location>
</feature>
<dbReference type="SMART" id="SM00355">
    <property type="entry name" value="ZnF_C2H2"/>
    <property type="match status" value="2"/>
</dbReference>
<feature type="domain" description="C2H2-type" evidence="9">
    <location>
        <begin position="45"/>
        <end position="72"/>
    </location>
</feature>
<dbReference type="OrthoDB" id="10018191at2759"/>
<reference evidence="10" key="1">
    <citation type="journal article" date="2021" name="Nat. Commun.">
        <title>Genetic determinants of endophytism in the Arabidopsis root mycobiome.</title>
        <authorList>
            <person name="Mesny F."/>
            <person name="Miyauchi S."/>
            <person name="Thiergart T."/>
            <person name="Pickel B."/>
            <person name="Atanasova L."/>
            <person name="Karlsson M."/>
            <person name="Huettel B."/>
            <person name="Barry K.W."/>
            <person name="Haridas S."/>
            <person name="Chen C."/>
            <person name="Bauer D."/>
            <person name="Andreopoulos W."/>
            <person name="Pangilinan J."/>
            <person name="LaButti K."/>
            <person name="Riley R."/>
            <person name="Lipzen A."/>
            <person name="Clum A."/>
            <person name="Drula E."/>
            <person name="Henrissat B."/>
            <person name="Kohler A."/>
            <person name="Grigoriev I.V."/>
            <person name="Martin F.M."/>
            <person name="Hacquard S."/>
        </authorList>
    </citation>
    <scope>NUCLEOTIDE SEQUENCE</scope>
    <source>
        <strain evidence="10">MPI-SDFR-AT-0120</strain>
    </source>
</reference>
<keyword evidence="4" id="KW-0805">Transcription regulation</keyword>
<keyword evidence="2 7" id="KW-0863">Zinc-finger</keyword>
<dbReference type="InterPro" id="IPR036236">
    <property type="entry name" value="Znf_C2H2_sf"/>
</dbReference>
<evidence type="ECO:0000256" key="2">
    <source>
        <dbReference type="ARBA" id="ARBA00022771"/>
    </source>
</evidence>
<feature type="compositionally biased region" description="Polar residues" evidence="8">
    <location>
        <begin position="373"/>
        <end position="388"/>
    </location>
</feature>
<evidence type="ECO:0000256" key="4">
    <source>
        <dbReference type="ARBA" id="ARBA00023015"/>
    </source>
</evidence>
<dbReference type="InterPro" id="IPR013087">
    <property type="entry name" value="Znf_C2H2_type"/>
</dbReference>
<name>A0A8K0RL94_9PLEO</name>
<dbReference type="GO" id="GO:0003677">
    <property type="term" value="F:DNA binding"/>
    <property type="evidence" value="ECO:0007669"/>
    <property type="project" value="InterPro"/>
</dbReference>
<protein>
    <recommendedName>
        <fullName evidence="9">C2H2-type domain-containing protein</fullName>
    </recommendedName>
</protein>
<dbReference type="Pfam" id="PF00096">
    <property type="entry name" value="zf-C2H2"/>
    <property type="match status" value="1"/>
</dbReference>
<evidence type="ECO:0000256" key="8">
    <source>
        <dbReference type="SAM" id="MobiDB-lite"/>
    </source>
</evidence>
<keyword evidence="11" id="KW-1185">Reference proteome</keyword>
<keyword evidence="1" id="KW-0479">Metal-binding</keyword>
<feature type="region of interest" description="Disordered" evidence="8">
    <location>
        <begin position="413"/>
        <end position="440"/>
    </location>
</feature>
<dbReference type="Proteomes" id="UP000813461">
    <property type="component" value="Unassembled WGS sequence"/>
</dbReference>
<dbReference type="GO" id="GO:0006351">
    <property type="term" value="P:DNA-templated transcription"/>
    <property type="evidence" value="ECO:0007669"/>
    <property type="project" value="InterPro"/>
</dbReference>
<sequence length="958" mass="106980">MPSGNAHAQSWRNDNGKKCRFCDRKFTKEEHLRRHERTHTGEKPFKCPKCYKRYGRSDVLVRHLQTHAGESRRDNRLPTPDHSSMDSTVTNEPTPRRGSQSLQCADVQSDMRFLLPPNRQSPFIQPSVINDAALQPSQTSSSFNNSTHQHQAIPSSVHEAGSQLRRASAGLRTPPPVDPAMFDNFSYSHPSGNIREMSSASLPAGILAPGDVSRNGDELQAPEPRSNGVEQFGGVTSPFLFHQASHNSDQAPSFTVGRQDARTLHETDHALFADLNSFASDPFPMEAEFDTYAYFGPTILDGPVFDTPRFPVQLSDETNEKRGTFLPAEQTHLIRRLWRGRRSGPSVQLIWSLWLKVARHGADNILSKPHTLMPTSHRSGSTASNNNTSKWGMDDACRNELIHFCKGLDETARQERTSEMQSRSLAADVQSESGSEKSVPGFSANGFPTTEVFDASLDFFFQYSPVQFVHKATFDAKSTPLSILLPMCLIGLASIYPERSKTFVLRYQKKLIRYCRNDMTSKSLEYGESWELLITISSAFLVNYLALGYSQQIEDSQIYSLAVQLLHTVKSHGLFSAFLGDDVATQLQSLPNSDESSWKLWARIESVKRLLCYLVLLDAACSRVMGSSGVLDCSQVELFLPCEESLFDAPTLTSFTKLTQRGAKLIPERLRLKDFHLRAPLGLNTLSMQTVLSWLCLQAAAARHALPGGGRSIFESTSCTPAEAFESDPQTKDMILAVIAIPSRYPEIFRQREPINLLAWNNLGLIFTVDLDLLEIGCGREGSESARKAMVAVGKWSRSAGARRAILHAAQIFSILSSTRIRESNFARADRLLFVSALVLSMYLFVMERKEDEKETPTFELVQEIDWPAVGAHGLQNLSEPHQLLEEQSESSSDAVIRFIKHGGPVSFSKEEQVGGAISARKILLDYVYLLDSVGKWRESRFSQGLRILSDLMIESRF</sequence>
<evidence type="ECO:0000259" key="9">
    <source>
        <dbReference type="PROSITE" id="PS50157"/>
    </source>
</evidence>
<organism evidence="10 11">
    <name type="scientific">Paraphoma chrysanthemicola</name>
    <dbReference type="NCBI Taxonomy" id="798071"/>
    <lineage>
        <taxon>Eukaryota</taxon>
        <taxon>Fungi</taxon>
        <taxon>Dikarya</taxon>
        <taxon>Ascomycota</taxon>
        <taxon>Pezizomycotina</taxon>
        <taxon>Dothideomycetes</taxon>
        <taxon>Pleosporomycetidae</taxon>
        <taxon>Pleosporales</taxon>
        <taxon>Pleosporineae</taxon>
        <taxon>Phaeosphaeriaceae</taxon>
        <taxon>Paraphoma</taxon>
    </lineage>
</organism>
<dbReference type="SUPFAM" id="SSF57667">
    <property type="entry name" value="beta-beta-alpha zinc fingers"/>
    <property type="match status" value="1"/>
</dbReference>
<evidence type="ECO:0000256" key="6">
    <source>
        <dbReference type="ARBA" id="ARBA00023242"/>
    </source>
</evidence>